<sequence>MQRLYCTYVPVLIIPIVLSLVSTFTVTNSNLPSLQSRFIVRVLSVCFLSGLSNVRVFQCEETSEKNQSPYCTGIDSELDRWRQRTEQQQFLMPDYICMIMCRSCCQ</sequence>
<evidence type="ECO:0000256" key="1">
    <source>
        <dbReference type="SAM" id="Phobius"/>
    </source>
</evidence>
<feature type="transmembrane region" description="Helical" evidence="1">
    <location>
        <begin position="7"/>
        <end position="26"/>
    </location>
</feature>
<organism evidence="2 3">
    <name type="scientific">Ataeniobius toweri</name>
    <dbReference type="NCBI Taxonomy" id="208326"/>
    <lineage>
        <taxon>Eukaryota</taxon>
        <taxon>Metazoa</taxon>
        <taxon>Chordata</taxon>
        <taxon>Craniata</taxon>
        <taxon>Vertebrata</taxon>
        <taxon>Euteleostomi</taxon>
        <taxon>Actinopterygii</taxon>
        <taxon>Neopterygii</taxon>
        <taxon>Teleostei</taxon>
        <taxon>Neoteleostei</taxon>
        <taxon>Acanthomorphata</taxon>
        <taxon>Ovalentaria</taxon>
        <taxon>Atherinomorphae</taxon>
        <taxon>Cyprinodontiformes</taxon>
        <taxon>Goodeidae</taxon>
        <taxon>Ataeniobius</taxon>
    </lineage>
</organism>
<name>A0ABU7BNC4_9TELE</name>
<protein>
    <recommendedName>
        <fullName evidence="4">Secreted protein</fullName>
    </recommendedName>
</protein>
<comment type="caution">
    <text evidence="2">The sequence shown here is derived from an EMBL/GenBank/DDBJ whole genome shotgun (WGS) entry which is preliminary data.</text>
</comment>
<accession>A0ABU7BNC4</accession>
<keyword evidence="1" id="KW-1133">Transmembrane helix</keyword>
<keyword evidence="1" id="KW-0812">Transmembrane</keyword>
<evidence type="ECO:0000313" key="2">
    <source>
        <dbReference type="EMBL" id="MED6251068.1"/>
    </source>
</evidence>
<gene>
    <name evidence="2" type="ORF">ATANTOWER_020942</name>
</gene>
<reference evidence="2 3" key="1">
    <citation type="submission" date="2021-07" db="EMBL/GenBank/DDBJ databases">
        <authorList>
            <person name="Palmer J.M."/>
        </authorList>
    </citation>
    <scope>NUCLEOTIDE SEQUENCE [LARGE SCALE GENOMIC DNA]</scope>
    <source>
        <strain evidence="2 3">AT_MEX2019</strain>
        <tissue evidence="2">Muscle</tissue>
    </source>
</reference>
<evidence type="ECO:0000313" key="3">
    <source>
        <dbReference type="Proteomes" id="UP001345963"/>
    </source>
</evidence>
<keyword evidence="1" id="KW-0472">Membrane</keyword>
<evidence type="ECO:0008006" key="4">
    <source>
        <dbReference type="Google" id="ProtNLM"/>
    </source>
</evidence>
<proteinExistence type="predicted"/>
<dbReference type="Proteomes" id="UP001345963">
    <property type="component" value="Unassembled WGS sequence"/>
</dbReference>
<dbReference type="EMBL" id="JAHUTI010059455">
    <property type="protein sequence ID" value="MED6251068.1"/>
    <property type="molecule type" value="Genomic_DNA"/>
</dbReference>
<keyword evidence="3" id="KW-1185">Reference proteome</keyword>
<feature type="transmembrane region" description="Helical" evidence="1">
    <location>
        <begin position="38"/>
        <end position="57"/>
    </location>
</feature>